<accession>A0A0F9ADW6</accession>
<dbReference type="AlphaFoldDB" id="A0A0F9ADW6"/>
<sequence>GEEPLIKLKVEFLRAFMLEVKQLQDYVDSAGAVADNYRGRILVTQAVLMGLKGHSDCWCQMAINNPMIHEHSSWCNLAQAIFDDIIDENLLVHSLPPFDQEGVRRLSIPGNLCVQCDAVMGEPLACPGCGWIDPLTRKKYP</sequence>
<organism evidence="1">
    <name type="scientific">marine sediment metagenome</name>
    <dbReference type="NCBI Taxonomy" id="412755"/>
    <lineage>
        <taxon>unclassified sequences</taxon>
        <taxon>metagenomes</taxon>
        <taxon>ecological metagenomes</taxon>
    </lineage>
</organism>
<comment type="caution">
    <text evidence="1">The sequence shown here is derived from an EMBL/GenBank/DDBJ whole genome shotgun (WGS) entry which is preliminary data.</text>
</comment>
<gene>
    <name evidence="1" type="ORF">LCGC14_2582830</name>
</gene>
<name>A0A0F9ADW6_9ZZZZ</name>
<proteinExistence type="predicted"/>
<reference evidence="1" key="1">
    <citation type="journal article" date="2015" name="Nature">
        <title>Complex archaea that bridge the gap between prokaryotes and eukaryotes.</title>
        <authorList>
            <person name="Spang A."/>
            <person name="Saw J.H."/>
            <person name="Jorgensen S.L."/>
            <person name="Zaremba-Niedzwiedzka K."/>
            <person name="Martijn J."/>
            <person name="Lind A.E."/>
            <person name="van Eijk R."/>
            <person name="Schleper C."/>
            <person name="Guy L."/>
            <person name="Ettema T.J."/>
        </authorList>
    </citation>
    <scope>NUCLEOTIDE SEQUENCE</scope>
</reference>
<protein>
    <submittedName>
        <fullName evidence="1">Uncharacterized protein</fullName>
    </submittedName>
</protein>
<feature type="non-terminal residue" evidence="1">
    <location>
        <position position="1"/>
    </location>
</feature>
<evidence type="ECO:0000313" key="1">
    <source>
        <dbReference type="EMBL" id="KKL07759.1"/>
    </source>
</evidence>
<dbReference type="EMBL" id="LAZR01043157">
    <property type="protein sequence ID" value="KKL07759.1"/>
    <property type="molecule type" value="Genomic_DNA"/>
</dbReference>